<accession>A0AAV3SRF6</accession>
<comment type="caution">
    <text evidence="1">The sequence shown here is derived from an EMBL/GenBank/DDBJ whole genome shotgun (WGS) entry which is preliminary data.</text>
</comment>
<protein>
    <submittedName>
        <fullName evidence="1">Uncharacterized protein</fullName>
    </submittedName>
</protein>
<dbReference type="EMBL" id="JBEDNW010000010">
    <property type="protein sequence ID" value="MEZ3168770.1"/>
    <property type="molecule type" value="Genomic_DNA"/>
</dbReference>
<reference evidence="1" key="1">
    <citation type="journal article" date="2014" name="Int. J. Syst. Evol. Microbiol.">
        <title>Complete genome sequence of Corynebacterium casei LMG S-19264T (=DSM 44701T), isolated from a smear-ripened cheese.</title>
        <authorList>
            <consortium name="US DOE Joint Genome Institute (JGI-PGF)"/>
            <person name="Walter F."/>
            <person name="Albersmeier A."/>
            <person name="Kalinowski J."/>
            <person name="Ruckert C."/>
        </authorList>
    </citation>
    <scope>NUCLEOTIDE SEQUENCE</scope>
    <source>
        <strain evidence="1">JCM 14265</strain>
    </source>
</reference>
<proteinExistence type="predicted"/>
<evidence type="ECO:0000313" key="2">
    <source>
        <dbReference type="EMBL" id="MEZ3168770.1"/>
    </source>
</evidence>
<dbReference type="EMBL" id="BAAADQ010000005">
    <property type="protein sequence ID" value="GAA0539584.1"/>
    <property type="molecule type" value="Genomic_DNA"/>
</dbReference>
<dbReference type="Proteomes" id="UP001567571">
    <property type="component" value="Unassembled WGS sequence"/>
</dbReference>
<sequence length="115" mass="13362">MRPVPQPPEIVRQQLRDVNHIHVDDESAIDVPWANLQHELEIVRDDPAVETIFKTEYWEAISVDARLAEVVYQQVGVDDEEVRRALSYCHTLAMPEWMDYSHGGRPRRDSFVIPA</sequence>
<name>A0AAV3SRF6_9EURY</name>
<evidence type="ECO:0000313" key="4">
    <source>
        <dbReference type="Proteomes" id="UP001567571"/>
    </source>
</evidence>
<evidence type="ECO:0000313" key="1">
    <source>
        <dbReference type="EMBL" id="GAA0539584.1"/>
    </source>
</evidence>
<reference evidence="2 4" key="3">
    <citation type="submission" date="2024-06" db="EMBL/GenBank/DDBJ databases">
        <title>Halorubrum miltondacostae sp. nov., a potential PHA producer isolated from an inland solar saltern in Rio Maior, Portugal.</title>
        <authorList>
            <person name="Albuquerque L."/>
            <person name="Viver T."/>
            <person name="Barroso C."/>
            <person name="Claudino R."/>
            <person name="Galvan M."/>
            <person name="Simoes G."/>
            <person name="Lobo Da Cunha A."/>
            <person name="Egas C."/>
        </authorList>
    </citation>
    <scope>NUCLEOTIDE SEQUENCE [LARGE SCALE GENOMIC DNA]</scope>
    <source>
        <strain evidence="2 4">DSM 18646</strain>
    </source>
</reference>
<dbReference type="AlphaFoldDB" id="A0AAV3SRF6"/>
<gene>
    <name evidence="2" type="ORF">ABNG02_15760</name>
    <name evidence="1" type="ORF">GCM10008994_13360</name>
</gene>
<organism evidence="1 3">
    <name type="scientific">Halorubrum ejinorense</name>
    <dbReference type="NCBI Taxonomy" id="425309"/>
    <lineage>
        <taxon>Archaea</taxon>
        <taxon>Methanobacteriati</taxon>
        <taxon>Methanobacteriota</taxon>
        <taxon>Stenosarchaea group</taxon>
        <taxon>Halobacteria</taxon>
        <taxon>Halobacteriales</taxon>
        <taxon>Haloferacaceae</taxon>
        <taxon>Halorubrum</taxon>
    </lineage>
</organism>
<keyword evidence="4" id="KW-1185">Reference proteome</keyword>
<dbReference type="Proteomes" id="UP001501425">
    <property type="component" value="Unassembled WGS sequence"/>
</dbReference>
<evidence type="ECO:0000313" key="3">
    <source>
        <dbReference type="Proteomes" id="UP001501425"/>
    </source>
</evidence>
<reference evidence="1" key="2">
    <citation type="submission" date="2023-12" db="EMBL/GenBank/DDBJ databases">
        <authorList>
            <person name="Sun Q."/>
            <person name="Inoue M."/>
        </authorList>
    </citation>
    <scope>NUCLEOTIDE SEQUENCE</scope>
    <source>
        <strain evidence="1">JCM 14265</strain>
    </source>
</reference>
<dbReference type="RefSeq" id="WP_343777702.1">
    <property type="nucleotide sequence ID" value="NZ_BAAADQ010000005.1"/>
</dbReference>